<sequence>MMDLWALPGVLAVTLALAVTAVLVWPGRPAPHEPFAPYEDPTSRRGPSPDGGSATGPSGAGGLPWTRRRRRVRVVTAAEDRLADLLGLVAAPLRAGVPATTSVAAAGEAVEDDPLLGPLVLDVLAAGATGEQVSGTWLSHAELLDSEALRFVGQAWALSERTGAPLVDALRSSEQVLRARTRSRQRLASAAAGPRASMGVLALLPLSGPVVGMACGVSPVELYLSTAWSTASLVIGIGFATFGWWWSRTILERAA</sequence>
<dbReference type="Pfam" id="PF00482">
    <property type="entry name" value="T2SSF"/>
    <property type="match status" value="1"/>
</dbReference>
<evidence type="ECO:0000256" key="1">
    <source>
        <dbReference type="ARBA" id="ARBA00004651"/>
    </source>
</evidence>
<organism evidence="9">
    <name type="scientific">Pedococcus sp. KACC 23699</name>
    <dbReference type="NCBI Taxonomy" id="3149228"/>
    <lineage>
        <taxon>Bacteria</taxon>
        <taxon>Bacillati</taxon>
        <taxon>Actinomycetota</taxon>
        <taxon>Actinomycetes</taxon>
        <taxon>Micrococcales</taxon>
        <taxon>Intrasporangiaceae</taxon>
        <taxon>Pedococcus</taxon>
    </lineage>
</organism>
<dbReference type="PANTHER" id="PTHR35007:SF4">
    <property type="entry name" value="CONSERVED TRANSMEMBRANE PROTEIN-RELATED"/>
    <property type="match status" value="1"/>
</dbReference>
<protein>
    <submittedName>
        <fullName evidence="9">Type II secretion system F family protein</fullName>
    </submittedName>
</protein>
<evidence type="ECO:0000256" key="7">
    <source>
        <dbReference type="SAM" id="Phobius"/>
    </source>
</evidence>
<dbReference type="GO" id="GO:0005886">
    <property type="term" value="C:plasma membrane"/>
    <property type="evidence" value="ECO:0007669"/>
    <property type="project" value="UniProtKB-SubCell"/>
</dbReference>
<accession>A0AAU7JNM8</accession>
<evidence type="ECO:0000256" key="5">
    <source>
        <dbReference type="ARBA" id="ARBA00023136"/>
    </source>
</evidence>
<keyword evidence="2" id="KW-1003">Cell membrane</keyword>
<dbReference type="RefSeq" id="WP_406829405.1">
    <property type="nucleotide sequence ID" value="NZ_CP157483.1"/>
</dbReference>
<feature type="domain" description="Type II secretion system protein GspF" evidence="8">
    <location>
        <begin position="89"/>
        <end position="206"/>
    </location>
</feature>
<feature type="region of interest" description="Disordered" evidence="6">
    <location>
        <begin position="34"/>
        <end position="64"/>
    </location>
</feature>
<dbReference type="AlphaFoldDB" id="A0AAU7JNM8"/>
<dbReference type="EMBL" id="CP157483">
    <property type="protein sequence ID" value="XBO42001.1"/>
    <property type="molecule type" value="Genomic_DNA"/>
</dbReference>
<name>A0AAU7JNM8_9MICO</name>
<proteinExistence type="predicted"/>
<evidence type="ECO:0000313" key="9">
    <source>
        <dbReference type="EMBL" id="XBO42001.1"/>
    </source>
</evidence>
<keyword evidence="3 7" id="KW-0812">Transmembrane</keyword>
<feature type="compositionally biased region" description="Low complexity" evidence="6">
    <location>
        <begin position="46"/>
        <end position="57"/>
    </location>
</feature>
<feature type="transmembrane region" description="Helical" evidence="7">
    <location>
        <begin position="6"/>
        <end position="25"/>
    </location>
</feature>
<keyword evidence="5 7" id="KW-0472">Membrane</keyword>
<evidence type="ECO:0000256" key="4">
    <source>
        <dbReference type="ARBA" id="ARBA00022989"/>
    </source>
</evidence>
<feature type="transmembrane region" description="Helical" evidence="7">
    <location>
        <begin position="226"/>
        <end position="246"/>
    </location>
</feature>
<evidence type="ECO:0000259" key="8">
    <source>
        <dbReference type="Pfam" id="PF00482"/>
    </source>
</evidence>
<reference evidence="9" key="1">
    <citation type="submission" date="2024-05" db="EMBL/GenBank/DDBJ databases">
        <authorList>
            <person name="Kim S."/>
            <person name="Heo J."/>
            <person name="Choi H."/>
            <person name="Choi Y."/>
            <person name="Kwon S.-W."/>
            <person name="Kim Y."/>
        </authorList>
    </citation>
    <scope>NUCLEOTIDE SEQUENCE</scope>
    <source>
        <strain evidence="9">KACC 23699</strain>
    </source>
</reference>
<evidence type="ECO:0000256" key="6">
    <source>
        <dbReference type="SAM" id="MobiDB-lite"/>
    </source>
</evidence>
<dbReference type="PANTHER" id="PTHR35007">
    <property type="entry name" value="INTEGRAL MEMBRANE PROTEIN-RELATED"/>
    <property type="match status" value="1"/>
</dbReference>
<evidence type="ECO:0000256" key="3">
    <source>
        <dbReference type="ARBA" id="ARBA00022692"/>
    </source>
</evidence>
<evidence type="ECO:0000256" key="2">
    <source>
        <dbReference type="ARBA" id="ARBA00022475"/>
    </source>
</evidence>
<dbReference type="InterPro" id="IPR018076">
    <property type="entry name" value="T2SS_GspF_dom"/>
</dbReference>
<comment type="subcellular location">
    <subcellularLocation>
        <location evidence="1">Cell membrane</location>
        <topology evidence="1">Multi-pass membrane protein</topology>
    </subcellularLocation>
</comment>
<gene>
    <name evidence="9" type="ORF">ABEG17_10390</name>
</gene>
<keyword evidence="4 7" id="KW-1133">Transmembrane helix</keyword>
<feature type="transmembrane region" description="Helical" evidence="7">
    <location>
        <begin position="187"/>
        <end position="206"/>
    </location>
</feature>